<reference evidence="2" key="1">
    <citation type="journal article" date="2023" name="Mol. Phylogenet. Evol.">
        <title>Genome-scale phylogeny and comparative genomics of the fungal order Sordariales.</title>
        <authorList>
            <person name="Hensen N."/>
            <person name="Bonometti L."/>
            <person name="Westerberg I."/>
            <person name="Brannstrom I.O."/>
            <person name="Guillou S."/>
            <person name="Cros-Aarteil S."/>
            <person name="Calhoun S."/>
            <person name="Haridas S."/>
            <person name="Kuo A."/>
            <person name="Mondo S."/>
            <person name="Pangilinan J."/>
            <person name="Riley R."/>
            <person name="LaButti K."/>
            <person name="Andreopoulos B."/>
            <person name="Lipzen A."/>
            <person name="Chen C."/>
            <person name="Yan M."/>
            <person name="Daum C."/>
            <person name="Ng V."/>
            <person name="Clum A."/>
            <person name="Steindorff A."/>
            <person name="Ohm R.A."/>
            <person name="Martin F."/>
            <person name="Silar P."/>
            <person name="Natvig D.O."/>
            <person name="Lalanne C."/>
            <person name="Gautier V."/>
            <person name="Ament-Velasquez S.L."/>
            <person name="Kruys A."/>
            <person name="Hutchinson M.I."/>
            <person name="Powell A.J."/>
            <person name="Barry K."/>
            <person name="Miller A.N."/>
            <person name="Grigoriev I.V."/>
            <person name="Debuchy R."/>
            <person name="Gladieux P."/>
            <person name="Hiltunen Thoren M."/>
            <person name="Johannesson H."/>
        </authorList>
    </citation>
    <scope>NUCLEOTIDE SEQUENCE</scope>
    <source>
        <strain evidence="2">CBS 118394</strain>
    </source>
</reference>
<keyword evidence="3" id="KW-1185">Reference proteome</keyword>
<evidence type="ECO:0000256" key="1">
    <source>
        <dbReference type="SAM" id="MobiDB-lite"/>
    </source>
</evidence>
<dbReference type="AlphaFoldDB" id="A0AAE0III7"/>
<evidence type="ECO:0008006" key="4">
    <source>
        <dbReference type="Google" id="ProtNLM"/>
    </source>
</evidence>
<organism evidence="2 3">
    <name type="scientific">Apodospora peruviana</name>
    <dbReference type="NCBI Taxonomy" id="516989"/>
    <lineage>
        <taxon>Eukaryota</taxon>
        <taxon>Fungi</taxon>
        <taxon>Dikarya</taxon>
        <taxon>Ascomycota</taxon>
        <taxon>Pezizomycotina</taxon>
        <taxon>Sordariomycetes</taxon>
        <taxon>Sordariomycetidae</taxon>
        <taxon>Sordariales</taxon>
        <taxon>Lasiosphaeriaceae</taxon>
        <taxon>Apodospora</taxon>
    </lineage>
</organism>
<feature type="region of interest" description="Disordered" evidence="1">
    <location>
        <begin position="42"/>
        <end position="172"/>
    </location>
</feature>
<evidence type="ECO:0000313" key="2">
    <source>
        <dbReference type="EMBL" id="KAK3325590.1"/>
    </source>
</evidence>
<evidence type="ECO:0000313" key="3">
    <source>
        <dbReference type="Proteomes" id="UP001283341"/>
    </source>
</evidence>
<reference evidence="2" key="2">
    <citation type="submission" date="2023-06" db="EMBL/GenBank/DDBJ databases">
        <authorList>
            <consortium name="Lawrence Berkeley National Laboratory"/>
            <person name="Haridas S."/>
            <person name="Hensen N."/>
            <person name="Bonometti L."/>
            <person name="Westerberg I."/>
            <person name="Brannstrom I.O."/>
            <person name="Guillou S."/>
            <person name="Cros-Aarteil S."/>
            <person name="Calhoun S."/>
            <person name="Kuo A."/>
            <person name="Mondo S."/>
            <person name="Pangilinan J."/>
            <person name="Riley R."/>
            <person name="Labutti K."/>
            <person name="Andreopoulos B."/>
            <person name="Lipzen A."/>
            <person name="Chen C."/>
            <person name="Yanf M."/>
            <person name="Daum C."/>
            <person name="Ng V."/>
            <person name="Clum A."/>
            <person name="Steindorff A."/>
            <person name="Ohm R."/>
            <person name="Martin F."/>
            <person name="Silar P."/>
            <person name="Natvig D."/>
            <person name="Lalanne C."/>
            <person name="Gautier V."/>
            <person name="Ament-Velasquez S.L."/>
            <person name="Kruys A."/>
            <person name="Hutchinson M.I."/>
            <person name="Powell A.J."/>
            <person name="Barry K."/>
            <person name="Miller A.N."/>
            <person name="Grigoriev I.V."/>
            <person name="Debuchy R."/>
            <person name="Gladieux P."/>
            <person name="Thoren M.H."/>
            <person name="Johannesson H."/>
        </authorList>
    </citation>
    <scope>NUCLEOTIDE SEQUENCE</scope>
    <source>
        <strain evidence="2">CBS 118394</strain>
    </source>
</reference>
<dbReference type="EMBL" id="JAUEDM010000002">
    <property type="protein sequence ID" value="KAK3325590.1"/>
    <property type="molecule type" value="Genomic_DNA"/>
</dbReference>
<comment type="caution">
    <text evidence="2">The sequence shown here is derived from an EMBL/GenBank/DDBJ whole genome shotgun (WGS) entry which is preliminary data.</text>
</comment>
<feature type="compositionally biased region" description="Polar residues" evidence="1">
    <location>
        <begin position="147"/>
        <end position="172"/>
    </location>
</feature>
<gene>
    <name evidence="2" type="ORF">B0H66DRAFT_599742</name>
</gene>
<sequence length="332" mass="36186">MASLPENWESDYDGNRWYFRFKPTGFIQYTFPRPGDEYPEYIDVFSPAPELSPEEKLESYHQVKRKNTSGENTSKSSATRRKDGLTSATLSGPEDDGASFWLQPDSLMYMGPGAYTDISPPEEEEDGELAGSTSRTKSKQPEKSYISPVTSAEATPQAGSSRPATSTPGTNIVTTVDVGDAVRIDFGAAESPASPGVPMLDGRQIQSPVGHVPELASEQTAQCQEEIHPPPIELPSQSMMIDAAAKPTSYLNAFDIAPVELPAHRSPVQHHVRGNVGEQKVLIPPAQHYPHVRLVGSQNASREQENLQAPVRQNSMPLPVAGPSQSFTLKMR</sequence>
<dbReference type="Proteomes" id="UP001283341">
    <property type="component" value="Unassembled WGS sequence"/>
</dbReference>
<proteinExistence type="predicted"/>
<protein>
    <recommendedName>
        <fullName evidence="4">WW domain-containing protein</fullName>
    </recommendedName>
</protein>
<name>A0AAE0III7_9PEZI</name>
<accession>A0AAE0III7</accession>